<evidence type="ECO:0000313" key="3">
    <source>
        <dbReference type="Proteomes" id="UP001499895"/>
    </source>
</evidence>
<accession>A0ABP3JNL7</accession>
<keyword evidence="3" id="KW-1185">Reference proteome</keyword>
<dbReference type="Gene3D" id="3.40.30.10">
    <property type="entry name" value="Glutaredoxin"/>
    <property type="match status" value="1"/>
</dbReference>
<comment type="caution">
    <text evidence="2">The sequence shown here is derived from an EMBL/GenBank/DDBJ whole genome shotgun (WGS) entry which is preliminary data.</text>
</comment>
<name>A0ABP3JNL7_9ACTN</name>
<dbReference type="InterPro" id="IPR036249">
    <property type="entry name" value="Thioredoxin-like_sf"/>
</dbReference>
<dbReference type="Pfam" id="PF01323">
    <property type="entry name" value="DSBA"/>
    <property type="match status" value="1"/>
</dbReference>
<dbReference type="EMBL" id="BAAAHB010000017">
    <property type="protein sequence ID" value="GAA0459101.1"/>
    <property type="molecule type" value="Genomic_DNA"/>
</dbReference>
<feature type="domain" description="DSBA-like thioredoxin" evidence="1">
    <location>
        <begin position="16"/>
        <end position="192"/>
    </location>
</feature>
<dbReference type="InterPro" id="IPR001853">
    <property type="entry name" value="DSBA-like_thioredoxin_dom"/>
</dbReference>
<proteinExistence type="predicted"/>
<dbReference type="RefSeq" id="WP_344089339.1">
    <property type="nucleotide sequence ID" value="NZ_BAAAHB010000017.1"/>
</dbReference>
<evidence type="ECO:0000259" key="1">
    <source>
        <dbReference type="Pfam" id="PF01323"/>
    </source>
</evidence>
<organism evidence="2 3">
    <name type="scientific">Streptomyces stramineus</name>
    <dbReference type="NCBI Taxonomy" id="173861"/>
    <lineage>
        <taxon>Bacteria</taxon>
        <taxon>Bacillati</taxon>
        <taxon>Actinomycetota</taxon>
        <taxon>Actinomycetes</taxon>
        <taxon>Kitasatosporales</taxon>
        <taxon>Streptomycetaceae</taxon>
        <taxon>Streptomyces</taxon>
    </lineage>
</organism>
<gene>
    <name evidence="2" type="ORF">GCM10009544_22090</name>
</gene>
<sequence length="239" mass="26043">MTSVPPPQAGTRPGVITLFTDIWCSFAHVAVHRLHTTRRRLGLEDRVRFDHRAFPLELFNNGPSPRPGTDSEVGGVAHIEPDAGWQLWRAADWKFPSSSMPALEAVQLAKEQGLAASERLDLALRRAFWAESRSIGARAVVVAVAAETEGVDAEAIAGGLDDGRARRIITRDFHCAQEHGVRCSPHLYLSDGSDHANPGVAARWHGRYGTGFPEVTANDPSVYESILRRAAGLEDPGQK</sequence>
<reference evidence="3" key="1">
    <citation type="journal article" date="2019" name="Int. J. Syst. Evol. Microbiol.">
        <title>The Global Catalogue of Microorganisms (GCM) 10K type strain sequencing project: providing services to taxonomists for standard genome sequencing and annotation.</title>
        <authorList>
            <consortium name="The Broad Institute Genomics Platform"/>
            <consortium name="The Broad Institute Genome Sequencing Center for Infectious Disease"/>
            <person name="Wu L."/>
            <person name="Ma J."/>
        </authorList>
    </citation>
    <scope>NUCLEOTIDE SEQUENCE [LARGE SCALE GENOMIC DNA]</scope>
    <source>
        <strain evidence="3">JCM 10649</strain>
    </source>
</reference>
<protein>
    <recommendedName>
        <fullName evidence="1">DSBA-like thioredoxin domain-containing protein</fullName>
    </recommendedName>
</protein>
<dbReference type="Proteomes" id="UP001499895">
    <property type="component" value="Unassembled WGS sequence"/>
</dbReference>
<evidence type="ECO:0000313" key="2">
    <source>
        <dbReference type="EMBL" id="GAA0459101.1"/>
    </source>
</evidence>
<dbReference type="SUPFAM" id="SSF52833">
    <property type="entry name" value="Thioredoxin-like"/>
    <property type="match status" value="1"/>
</dbReference>